<accession>A0A067L8Q9</accession>
<organism evidence="11 12">
    <name type="scientific">Jatropha curcas</name>
    <name type="common">Barbados nut</name>
    <dbReference type="NCBI Taxonomy" id="180498"/>
    <lineage>
        <taxon>Eukaryota</taxon>
        <taxon>Viridiplantae</taxon>
        <taxon>Streptophyta</taxon>
        <taxon>Embryophyta</taxon>
        <taxon>Tracheophyta</taxon>
        <taxon>Spermatophyta</taxon>
        <taxon>Magnoliopsida</taxon>
        <taxon>eudicotyledons</taxon>
        <taxon>Gunneridae</taxon>
        <taxon>Pentapetalae</taxon>
        <taxon>rosids</taxon>
        <taxon>fabids</taxon>
        <taxon>Malpighiales</taxon>
        <taxon>Euphorbiaceae</taxon>
        <taxon>Crotonoideae</taxon>
        <taxon>Jatropheae</taxon>
        <taxon>Jatropha</taxon>
    </lineage>
</organism>
<reference evidence="11 12" key="1">
    <citation type="journal article" date="2014" name="PLoS ONE">
        <title>Global Analysis of Gene Expression Profiles in Physic Nut (Jatropha curcas L.) Seedlings Exposed to Salt Stress.</title>
        <authorList>
            <person name="Zhang L."/>
            <person name="Zhang C."/>
            <person name="Wu P."/>
            <person name="Chen Y."/>
            <person name="Li M."/>
            <person name="Jiang H."/>
            <person name="Wu G."/>
        </authorList>
    </citation>
    <scope>NUCLEOTIDE SEQUENCE [LARGE SCALE GENOMIC DNA]</scope>
    <source>
        <strain evidence="12">cv. GZQX0401</strain>
        <tissue evidence="11">Young leaves</tissue>
    </source>
</reference>
<evidence type="ECO:0000256" key="6">
    <source>
        <dbReference type="ARBA" id="ARBA00023136"/>
    </source>
</evidence>
<dbReference type="SUPFAM" id="SSF48403">
    <property type="entry name" value="Ankyrin repeat"/>
    <property type="match status" value="1"/>
</dbReference>
<feature type="repeat" description="ANK" evidence="7">
    <location>
        <begin position="104"/>
        <end position="127"/>
    </location>
</feature>
<feature type="repeat" description="ANK" evidence="7">
    <location>
        <begin position="69"/>
        <end position="90"/>
    </location>
</feature>
<dbReference type="PROSITE" id="PS50088">
    <property type="entry name" value="ANK_REPEAT"/>
    <property type="match status" value="2"/>
</dbReference>
<feature type="compositionally biased region" description="Polar residues" evidence="8">
    <location>
        <begin position="468"/>
        <end position="480"/>
    </location>
</feature>
<feature type="transmembrane region" description="Helical" evidence="9">
    <location>
        <begin position="571"/>
        <end position="595"/>
    </location>
</feature>
<protein>
    <recommendedName>
        <fullName evidence="10">PGG domain-containing protein</fullName>
    </recommendedName>
</protein>
<dbReference type="OrthoDB" id="20872at2759"/>
<keyword evidence="6 9" id="KW-0472">Membrane</keyword>
<feature type="region of interest" description="Disordered" evidence="8">
    <location>
        <begin position="357"/>
        <end position="509"/>
    </location>
</feature>
<comment type="subcellular location">
    <subcellularLocation>
        <location evidence="1">Membrane</location>
        <topology evidence="1">Multi-pass membrane protein</topology>
    </subcellularLocation>
</comment>
<feature type="transmembrane region" description="Helical" evidence="9">
    <location>
        <begin position="532"/>
        <end position="551"/>
    </location>
</feature>
<gene>
    <name evidence="11" type="ORF">JCGZ_24884</name>
</gene>
<dbReference type="Pfam" id="PF00023">
    <property type="entry name" value="Ank"/>
    <property type="match status" value="1"/>
</dbReference>
<dbReference type="STRING" id="180498.A0A067L8Q9"/>
<dbReference type="InterPro" id="IPR002110">
    <property type="entry name" value="Ankyrin_rpt"/>
</dbReference>
<proteinExistence type="predicted"/>
<feature type="domain" description="PGG" evidence="10">
    <location>
        <begin position="524"/>
        <end position="633"/>
    </location>
</feature>
<evidence type="ECO:0000256" key="3">
    <source>
        <dbReference type="ARBA" id="ARBA00022737"/>
    </source>
</evidence>
<name>A0A067L8Q9_JATCU</name>
<sequence length="710" mass="80205">MDRRLVKAIVEDDMQSFHELVEGDKAILEQKTEDTWTTALHFAVMYGRLRVAKTIMELCPELVAAQDGKGDTPFHLACRHCNPEMLKLLLGVNVKAAHNKINKKNQTPLFLACRHGHLGLVELLLQRPQLIQVDGFDQTCLHVAVLLEYTDIVEILLKKVPNLALKIDKNENSPLHCACIKENLSMVQLLIGKSSRQTHRLYNKDGYTALHLAVMKGNVQFLEEFWKKAPSAFKLLTRDTKQSVFHLSAKQSSESDDSFVFLLQKSSIYHLLYSTDGLGNSVLHLACENNPAIAEYLIKETKINVNALNNEQLTALDMLYRNRFNRGRRVIQTLLNAGGNKGVQILSKTNDVVRATDDDKQVSDFDTKPADDDKQVSDFDTKPADDDKQVSDFDTKPADDDKQVSDFDTKPADDDKQVSDFDTKPADDDKQVPDFDTKPADHEREADNFDSEPILSPTNNSSHEDQEPNLSHASYSSPQQHLVGERRRRLKAKRNATKQKDKRGSTRKMDFTEDISGLEQIHEEALQNARNTIILVATLIATVTFTAGISPPGGVYQEGIMKGKSTLARTAGFKVFAITNTIALFTSLSMVLILVRIIPFRRKTQKRILKIADRIMWLAVSFMGAGYLAASWVIMSPVRGTEWMPVIVLLVGAAILSITFIGILVMLVEQKWRKKQRRSEKNGRRDMDERKLKMPESDIETNYERGYYSF</sequence>
<evidence type="ECO:0000256" key="1">
    <source>
        <dbReference type="ARBA" id="ARBA00004141"/>
    </source>
</evidence>
<dbReference type="GO" id="GO:0005886">
    <property type="term" value="C:plasma membrane"/>
    <property type="evidence" value="ECO:0007669"/>
    <property type="project" value="TreeGrafter"/>
</dbReference>
<evidence type="ECO:0000256" key="4">
    <source>
        <dbReference type="ARBA" id="ARBA00022989"/>
    </source>
</evidence>
<dbReference type="Pfam" id="PF13637">
    <property type="entry name" value="Ank_4"/>
    <property type="match status" value="1"/>
</dbReference>
<evidence type="ECO:0000256" key="5">
    <source>
        <dbReference type="ARBA" id="ARBA00023043"/>
    </source>
</evidence>
<dbReference type="PANTHER" id="PTHR24186:SF38">
    <property type="entry name" value="ANKYRIN REPEAT FAMILY PROTEIN"/>
    <property type="match status" value="1"/>
</dbReference>
<evidence type="ECO:0000256" key="2">
    <source>
        <dbReference type="ARBA" id="ARBA00022692"/>
    </source>
</evidence>
<feature type="compositionally biased region" description="Basic residues" evidence="8">
    <location>
        <begin position="486"/>
        <end position="497"/>
    </location>
</feature>
<evidence type="ECO:0000256" key="7">
    <source>
        <dbReference type="PROSITE-ProRule" id="PRU00023"/>
    </source>
</evidence>
<keyword evidence="5 7" id="KW-0040">ANK repeat</keyword>
<dbReference type="EMBL" id="KK914327">
    <property type="protein sequence ID" value="KDP40885.1"/>
    <property type="molecule type" value="Genomic_DNA"/>
</dbReference>
<dbReference type="SMART" id="SM00248">
    <property type="entry name" value="ANK"/>
    <property type="match status" value="8"/>
</dbReference>
<feature type="transmembrane region" description="Helical" evidence="9">
    <location>
        <begin position="615"/>
        <end position="634"/>
    </location>
</feature>
<dbReference type="Proteomes" id="UP000027138">
    <property type="component" value="Unassembled WGS sequence"/>
</dbReference>
<dbReference type="Pfam" id="PF12796">
    <property type="entry name" value="Ank_2"/>
    <property type="match status" value="2"/>
</dbReference>
<feature type="compositionally biased region" description="Basic and acidic residues" evidence="8">
    <location>
        <begin position="357"/>
        <end position="447"/>
    </location>
</feature>
<dbReference type="Gene3D" id="1.25.40.20">
    <property type="entry name" value="Ankyrin repeat-containing domain"/>
    <property type="match status" value="2"/>
</dbReference>
<feature type="compositionally biased region" description="Basic and acidic residues" evidence="8">
    <location>
        <begin position="498"/>
        <end position="509"/>
    </location>
</feature>
<dbReference type="PANTHER" id="PTHR24186">
    <property type="entry name" value="PROTEIN PHOSPHATASE 1 REGULATORY SUBUNIT"/>
    <property type="match status" value="1"/>
</dbReference>
<evidence type="ECO:0000256" key="9">
    <source>
        <dbReference type="SAM" id="Phobius"/>
    </source>
</evidence>
<evidence type="ECO:0000313" key="11">
    <source>
        <dbReference type="EMBL" id="KDP40885.1"/>
    </source>
</evidence>
<keyword evidence="4 9" id="KW-1133">Transmembrane helix</keyword>
<keyword evidence="2 9" id="KW-0812">Transmembrane</keyword>
<evidence type="ECO:0000256" key="8">
    <source>
        <dbReference type="SAM" id="MobiDB-lite"/>
    </source>
</evidence>
<dbReference type="Pfam" id="PF13962">
    <property type="entry name" value="PGG"/>
    <property type="match status" value="1"/>
</dbReference>
<dbReference type="PROSITE" id="PS50297">
    <property type="entry name" value="ANK_REP_REGION"/>
    <property type="match status" value="2"/>
</dbReference>
<dbReference type="InterPro" id="IPR026961">
    <property type="entry name" value="PGG_dom"/>
</dbReference>
<evidence type="ECO:0000259" key="10">
    <source>
        <dbReference type="Pfam" id="PF13962"/>
    </source>
</evidence>
<keyword evidence="12" id="KW-1185">Reference proteome</keyword>
<keyword evidence="3" id="KW-0677">Repeat</keyword>
<dbReference type="InterPro" id="IPR036770">
    <property type="entry name" value="Ankyrin_rpt-contain_sf"/>
</dbReference>
<evidence type="ECO:0000313" key="12">
    <source>
        <dbReference type="Proteomes" id="UP000027138"/>
    </source>
</evidence>
<dbReference type="AlphaFoldDB" id="A0A067L8Q9"/>
<feature type="transmembrane region" description="Helical" evidence="9">
    <location>
        <begin position="646"/>
        <end position="668"/>
    </location>
</feature>